<dbReference type="CDD" id="cd07197">
    <property type="entry name" value="nitrilase"/>
    <property type="match status" value="1"/>
</dbReference>
<protein>
    <submittedName>
        <fullName evidence="3">Carbon-nitrogen hydrolase family protein</fullName>
    </submittedName>
</protein>
<name>A0ABW7DNR0_9FIRM</name>
<sequence length="267" mass="30010">MIRIACAQMQIHHTMKENYEKTLLYIKKAHEAGAQLICFPEGQLTRYIAQYKGLSTADIAIPPDHPYIQGFRKACNDMHIIGVFSLALLKKDKIYSIMMVIDETGAILATAAKNHIVQAPHFYEQDYFTPGNDGFLVIPTTAGKLGLIVCFDRHYPESFRTLALKGADLVITAVANETTEPQDVFQWEIRIPAFQNSYYAVMINRTGREDSMDFCGQSLVAGPDGAITALAGSGEELLIADLDYQTSHRLRREKQYLSLRRPDVFDL</sequence>
<dbReference type="InterPro" id="IPR036526">
    <property type="entry name" value="C-N_Hydrolase_sf"/>
</dbReference>
<dbReference type="EMBL" id="JBIEKR010000002">
    <property type="protein sequence ID" value="MFG6272024.1"/>
    <property type="molecule type" value="Genomic_DNA"/>
</dbReference>
<gene>
    <name evidence="3" type="ORF">ACGTZG_02340</name>
</gene>
<dbReference type="PANTHER" id="PTHR43674">
    <property type="entry name" value="NITRILASE C965.09-RELATED"/>
    <property type="match status" value="1"/>
</dbReference>
<dbReference type="RefSeq" id="WP_113856290.1">
    <property type="nucleotide sequence ID" value="NZ_CP011940.1"/>
</dbReference>
<evidence type="ECO:0000313" key="3">
    <source>
        <dbReference type="EMBL" id="MFG6272024.1"/>
    </source>
</evidence>
<dbReference type="PANTHER" id="PTHR43674:SF16">
    <property type="entry name" value="CARBON-NITROGEN FAMILY, PUTATIVE (AFU_ORTHOLOGUE AFUA_5G02350)-RELATED"/>
    <property type="match status" value="1"/>
</dbReference>
<evidence type="ECO:0000256" key="1">
    <source>
        <dbReference type="ARBA" id="ARBA00022801"/>
    </source>
</evidence>
<evidence type="ECO:0000259" key="2">
    <source>
        <dbReference type="PROSITE" id="PS50263"/>
    </source>
</evidence>
<feature type="domain" description="CN hydrolase" evidence="2">
    <location>
        <begin position="2"/>
        <end position="244"/>
    </location>
</feature>
<accession>A0ABW7DNR0</accession>
<dbReference type="GO" id="GO:0016787">
    <property type="term" value="F:hydrolase activity"/>
    <property type="evidence" value="ECO:0007669"/>
    <property type="project" value="UniProtKB-KW"/>
</dbReference>
<dbReference type="Proteomes" id="UP001605989">
    <property type="component" value="Unassembled WGS sequence"/>
</dbReference>
<keyword evidence="4" id="KW-1185">Reference proteome</keyword>
<reference evidence="3 4" key="1">
    <citation type="submission" date="2024-10" db="EMBL/GenBank/DDBJ databases">
        <authorList>
            <person name="Sang B.-I."/>
            <person name="Prabhaharan D."/>
        </authorList>
    </citation>
    <scope>NUCLEOTIDE SEQUENCE [LARGE SCALE GENOMIC DNA]</scope>
    <source>
        <strain evidence="3 4">MH</strain>
    </source>
</reference>
<dbReference type="PROSITE" id="PS50263">
    <property type="entry name" value="CN_HYDROLASE"/>
    <property type="match status" value="1"/>
</dbReference>
<organism evidence="3 4">
    <name type="scientific">Megasphaera hexanoica</name>
    <dbReference type="NCBI Taxonomy" id="1675036"/>
    <lineage>
        <taxon>Bacteria</taxon>
        <taxon>Bacillati</taxon>
        <taxon>Bacillota</taxon>
        <taxon>Negativicutes</taxon>
        <taxon>Veillonellales</taxon>
        <taxon>Veillonellaceae</taxon>
        <taxon>Megasphaera</taxon>
    </lineage>
</organism>
<comment type="caution">
    <text evidence="3">The sequence shown here is derived from an EMBL/GenBank/DDBJ whole genome shotgun (WGS) entry which is preliminary data.</text>
</comment>
<dbReference type="Pfam" id="PF00795">
    <property type="entry name" value="CN_hydrolase"/>
    <property type="match status" value="1"/>
</dbReference>
<dbReference type="InterPro" id="IPR050345">
    <property type="entry name" value="Aliph_Amidase/BUP"/>
</dbReference>
<evidence type="ECO:0000313" key="4">
    <source>
        <dbReference type="Proteomes" id="UP001605989"/>
    </source>
</evidence>
<dbReference type="SUPFAM" id="SSF56317">
    <property type="entry name" value="Carbon-nitrogen hydrolase"/>
    <property type="match status" value="1"/>
</dbReference>
<keyword evidence="1 3" id="KW-0378">Hydrolase</keyword>
<dbReference type="InterPro" id="IPR003010">
    <property type="entry name" value="C-N_Hydrolase"/>
</dbReference>
<dbReference type="Gene3D" id="3.60.110.10">
    <property type="entry name" value="Carbon-nitrogen hydrolase"/>
    <property type="match status" value="1"/>
</dbReference>
<proteinExistence type="predicted"/>